<gene>
    <name evidence="1" type="ORF">ACFPK8_13850</name>
</gene>
<reference evidence="2" key="1">
    <citation type="journal article" date="2019" name="Int. J. Syst. Evol. Microbiol.">
        <title>The Global Catalogue of Microorganisms (GCM) 10K type strain sequencing project: providing services to taxonomists for standard genome sequencing and annotation.</title>
        <authorList>
            <consortium name="The Broad Institute Genomics Platform"/>
            <consortium name="The Broad Institute Genome Sequencing Center for Infectious Disease"/>
            <person name="Wu L."/>
            <person name="Ma J."/>
        </authorList>
    </citation>
    <scope>NUCLEOTIDE SEQUENCE [LARGE SCALE GENOMIC DNA]</scope>
    <source>
        <strain evidence="2">CGMCC 1.16455</strain>
    </source>
</reference>
<keyword evidence="2" id="KW-1185">Reference proteome</keyword>
<evidence type="ECO:0000313" key="2">
    <source>
        <dbReference type="Proteomes" id="UP001595937"/>
    </source>
</evidence>
<dbReference type="GeneID" id="303297739"/>
<evidence type="ECO:0000313" key="1">
    <source>
        <dbReference type="EMBL" id="MFC5298595.1"/>
    </source>
</evidence>
<sequence length="237" mass="26543">METLTALRVLVAKYEGREQPAVRFRPATWIQELNEIPDSTSALDVLTDSELTGSSESVSGDRVTDRQRVHGAASIAATDNPESMLRAFLLVQAWGSGTSGSRTLRHTRAAFEDRENLVHSLSATAQILRSGDDPSAMAEAYGAWRCAGVRRSFFTKWFAFAGTKEEREWQPLILDDRVLSTLNDTLELSTKDIAGTRLWKKRYQKYVEEIHGWAAALAIDASRLEWILFRHNGKSLT</sequence>
<comment type="caution">
    <text evidence="1">The sequence shown here is derived from an EMBL/GenBank/DDBJ whole genome shotgun (WGS) entry which is preliminary data.</text>
</comment>
<organism evidence="1 2">
    <name type="scientific">Brachybacterium tyrofermentans</name>
    <dbReference type="NCBI Taxonomy" id="47848"/>
    <lineage>
        <taxon>Bacteria</taxon>
        <taxon>Bacillati</taxon>
        <taxon>Actinomycetota</taxon>
        <taxon>Actinomycetes</taxon>
        <taxon>Micrococcales</taxon>
        <taxon>Dermabacteraceae</taxon>
        <taxon>Brachybacterium</taxon>
    </lineage>
</organism>
<accession>A0ABW0FL61</accession>
<protein>
    <submittedName>
        <fullName evidence="1">Uncharacterized protein</fullName>
    </submittedName>
</protein>
<proteinExistence type="predicted"/>
<dbReference type="Pfam" id="PF21790">
    <property type="entry name" value="OGG"/>
    <property type="match status" value="1"/>
</dbReference>
<dbReference type="EMBL" id="JBHSLN010000075">
    <property type="protein sequence ID" value="MFC5298595.1"/>
    <property type="molecule type" value="Genomic_DNA"/>
</dbReference>
<dbReference type="Proteomes" id="UP001595937">
    <property type="component" value="Unassembled WGS sequence"/>
</dbReference>
<dbReference type="InterPro" id="IPR048868">
    <property type="entry name" value="OGG-like_put"/>
</dbReference>
<name>A0ABW0FL61_9MICO</name>
<dbReference type="RefSeq" id="WP_343924533.1">
    <property type="nucleotide sequence ID" value="NZ_BAAAIR010000041.1"/>
</dbReference>